<dbReference type="NCBIfam" id="NF006751">
    <property type="entry name" value="PRK09272.1-4"/>
    <property type="match status" value="1"/>
</dbReference>
<proteinExistence type="predicted"/>
<keyword evidence="3" id="KW-1185">Reference proteome</keyword>
<dbReference type="OrthoDB" id="47473at2"/>
<reference evidence="2" key="1">
    <citation type="journal article" date="2019" name="PLoS Negl. Trop. Dis.">
        <title>Revisiting the worldwide diversity of Leptospira species in the environment.</title>
        <authorList>
            <person name="Vincent A.T."/>
            <person name="Schiettekatte O."/>
            <person name="Bourhy P."/>
            <person name="Veyrier F.J."/>
            <person name="Picardeau M."/>
        </authorList>
    </citation>
    <scope>NUCLEOTIDE SEQUENCE [LARGE SCALE GENOMIC DNA]</scope>
    <source>
        <strain evidence="2">SSW15</strain>
    </source>
</reference>
<evidence type="ECO:0000313" key="3">
    <source>
        <dbReference type="Proteomes" id="UP000298458"/>
    </source>
</evidence>
<feature type="transmembrane region" description="Helical" evidence="1">
    <location>
        <begin position="5"/>
        <end position="22"/>
    </location>
</feature>
<comment type="caution">
    <text evidence="2">The sequence shown here is derived from an EMBL/GenBank/DDBJ whole genome shotgun (WGS) entry which is preliminary data.</text>
</comment>
<evidence type="ECO:0000313" key="2">
    <source>
        <dbReference type="EMBL" id="TGK11472.1"/>
    </source>
</evidence>
<feature type="transmembrane region" description="Helical" evidence="1">
    <location>
        <begin position="60"/>
        <end position="80"/>
    </location>
</feature>
<dbReference type="EMBL" id="RQET01000004">
    <property type="protein sequence ID" value="TGK11472.1"/>
    <property type="molecule type" value="Genomic_DNA"/>
</dbReference>
<organism evidence="2 3">
    <name type="scientific">Leptospira fletcheri</name>
    <dbReference type="NCBI Taxonomy" id="2484981"/>
    <lineage>
        <taxon>Bacteria</taxon>
        <taxon>Pseudomonadati</taxon>
        <taxon>Spirochaetota</taxon>
        <taxon>Spirochaetia</taxon>
        <taxon>Leptospirales</taxon>
        <taxon>Leptospiraceae</taxon>
        <taxon>Leptospira</taxon>
    </lineage>
</organism>
<feature type="transmembrane region" description="Helical" evidence="1">
    <location>
        <begin position="86"/>
        <end position="108"/>
    </location>
</feature>
<keyword evidence="1" id="KW-0812">Transmembrane</keyword>
<dbReference type="Proteomes" id="UP000298458">
    <property type="component" value="Unassembled WGS sequence"/>
</dbReference>
<gene>
    <name evidence="2" type="ORF">EHO60_03965</name>
</gene>
<dbReference type="AlphaFoldDB" id="A0A4R9GFM6"/>
<keyword evidence="1" id="KW-1133">Transmembrane helix</keyword>
<dbReference type="RefSeq" id="WP_135766877.1">
    <property type="nucleotide sequence ID" value="NZ_RQET01000004.1"/>
</dbReference>
<feature type="transmembrane region" description="Helical" evidence="1">
    <location>
        <begin position="28"/>
        <end position="48"/>
    </location>
</feature>
<keyword evidence="1" id="KW-0472">Membrane</keyword>
<name>A0A4R9GFM6_9LEPT</name>
<accession>A0A4R9GFM6</accession>
<evidence type="ECO:0000256" key="1">
    <source>
        <dbReference type="SAM" id="Phobius"/>
    </source>
</evidence>
<protein>
    <submittedName>
        <fullName evidence="2">DUF3147 family protein</fullName>
    </submittedName>
</protein>
<sequence>MTYLILKYAVTALVVVLVSEIARRNDRFGAVLAALPLVTVMTLIWLRMENSPSEKISNHAYYTFWYVIPTLPMFLLFPKLMRLFDFWIALGISSVFTVFFFFLFAYILGKAGIHLL</sequence>